<sequence length="45" mass="4909">MRMAGGDASTGPEQWTLPTVSRVPAFVDFKHNVLDGRDASLCCRD</sequence>
<reference evidence="3 4" key="1">
    <citation type="submission" date="2017-02" db="EMBL/GenBank/DDBJ databases">
        <title>Complete genome sequences of Mycobacterium kansasii strains isolated from rhesus macaques.</title>
        <authorList>
            <person name="Panda A."/>
            <person name="Nagaraj S."/>
            <person name="Zhao X."/>
            <person name="Tettelin H."/>
            <person name="Detolla L.J."/>
        </authorList>
    </citation>
    <scope>NUCLEOTIDE SEQUENCE [LARGE SCALE GENOMIC DNA]</scope>
    <source>
        <strain evidence="2 3">11-3469</strain>
        <strain evidence="1 4">11-3813</strain>
    </source>
</reference>
<dbReference type="Proteomes" id="UP000189229">
    <property type="component" value="Unassembled WGS sequence"/>
</dbReference>
<dbReference type="AlphaFoldDB" id="A0A1V3XNV9"/>
<evidence type="ECO:0000313" key="2">
    <source>
        <dbReference type="EMBL" id="OOK80141.1"/>
    </source>
</evidence>
<dbReference type="EMBL" id="MVBN01000002">
    <property type="protein sequence ID" value="OOK80141.1"/>
    <property type="molecule type" value="Genomic_DNA"/>
</dbReference>
<evidence type="ECO:0000313" key="1">
    <source>
        <dbReference type="EMBL" id="OOK78787.1"/>
    </source>
</evidence>
<accession>A0A1V3XNV9</accession>
<gene>
    <name evidence="2" type="ORF">BZL29_2787</name>
    <name evidence="1" type="ORF">BZL30_2851</name>
</gene>
<protein>
    <submittedName>
        <fullName evidence="2">Uncharacterized protein</fullName>
    </submittedName>
</protein>
<proteinExistence type="predicted"/>
<evidence type="ECO:0000313" key="4">
    <source>
        <dbReference type="Proteomes" id="UP000189229"/>
    </source>
</evidence>
<comment type="caution">
    <text evidence="2">The sequence shown here is derived from an EMBL/GenBank/DDBJ whole genome shotgun (WGS) entry which is preliminary data.</text>
</comment>
<dbReference type="Proteomes" id="UP000188532">
    <property type="component" value="Unassembled WGS sequence"/>
</dbReference>
<dbReference type="EMBL" id="MVBM01000002">
    <property type="protein sequence ID" value="OOK78787.1"/>
    <property type="molecule type" value="Genomic_DNA"/>
</dbReference>
<evidence type="ECO:0000313" key="3">
    <source>
        <dbReference type="Proteomes" id="UP000188532"/>
    </source>
</evidence>
<organism evidence="2 3">
    <name type="scientific">Mycobacterium kansasii</name>
    <dbReference type="NCBI Taxonomy" id="1768"/>
    <lineage>
        <taxon>Bacteria</taxon>
        <taxon>Bacillati</taxon>
        <taxon>Actinomycetota</taxon>
        <taxon>Actinomycetes</taxon>
        <taxon>Mycobacteriales</taxon>
        <taxon>Mycobacteriaceae</taxon>
        <taxon>Mycobacterium</taxon>
    </lineage>
</organism>
<name>A0A1V3XNV9_MYCKA</name>